<proteinExistence type="predicted"/>
<evidence type="ECO:0000313" key="1">
    <source>
        <dbReference type="EMBL" id="CBA03333.1"/>
    </source>
</evidence>
<reference evidence="1" key="1">
    <citation type="journal article" date="2008" name="Proc. Natl. Acad. Sci. U.S.A.">
        <title>Whole-genome comparison of disease and carriage strains provides insights into virulence evolution in Neisseria meningitidis.</title>
        <authorList>
            <person name="Schoen C."/>
            <person name="Blom J."/>
            <person name="Claus H."/>
            <person name="Schramm-Glueck A."/>
            <person name="Brandt P."/>
            <person name="Mueller T."/>
            <person name="Goesmann A."/>
            <person name="Joseph B."/>
            <person name="Konietzny S."/>
            <person name="Kurzai O."/>
            <person name="Schmitt C."/>
            <person name="Friedrich T."/>
            <person name="Linke B."/>
            <person name="Vogel U."/>
            <person name="Frosch M."/>
        </authorList>
    </citation>
    <scope>NUCLEOTIDE SEQUENCE</scope>
    <source>
        <strain evidence="1">Alpha153</strain>
    </source>
</reference>
<organism evidence="1">
    <name type="scientific">Neisseria meningitidis alpha153</name>
    <dbReference type="NCBI Taxonomy" id="663926"/>
    <lineage>
        <taxon>Bacteria</taxon>
        <taxon>Pseudomonadati</taxon>
        <taxon>Pseudomonadota</taxon>
        <taxon>Betaproteobacteria</taxon>
        <taxon>Neisseriales</taxon>
        <taxon>Neisseriaceae</taxon>
        <taxon>Neisseria</taxon>
    </lineage>
</organism>
<accession>C6S9Q8</accession>
<name>C6S9Q8_NEIME</name>
<dbReference type="EMBL" id="AM889137">
    <property type="protein sequence ID" value="CBA03333.1"/>
    <property type="molecule type" value="Genomic_DNA"/>
</dbReference>
<gene>
    <name evidence="1" type="ORF">NME_0017</name>
</gene>
<sequence length="56" mass="6455">MPEYRTKCRLKPVSQVQTAFSMSQYRIGRGQRGFDTQKQVLPINGFRLRPIGQNAV</sequence>
<protein>
    <submittedName>
        <fullName evidence="1">Uncharacterized protein</fullName>
    </submittedName>
</protein>
<dbReference type="AlphaFoldDB" id="C6S9Q8"/>